<keyword evidence="4 9" id="KW-0418">Kinase</keyword>
<dbReference type="InterPro" id="IPR036554">
    <property type="entry name" value="GHMP_kinase_C_sf"/>
</dbReference>
<dbReference type="GO" id="GO:0006012">
    <property type="term" value="P:galactose metabolic process"/>
    <property type="evidence" value="ECO:0007669"/>
    <property type="project" value="TreeGrafter"/>
</dbReference>
<feature type="domain" description="Galactokinase N-terminal" evidence="8">
    <location>
        <begin position="8"/>
        <end position="56"/>
    </location>
</feature>
<evidence type="ECO:0000259" key="6">
    <source>
        <dbReference type="Pfam" id="PF00288"/>
    </source>
</evidence>
<dbReference type="PROSITE" id="PS00627">
    <property type="entry name" value="GHMP_KINASES_ATP"/>
    <property type="match status" value="1"/>
</dbReference>
<dbReference type="InterPro" id="IPR006206">
    <property type="entry name" value="Mevalonate/galactokinase"/>
</dbReference>
<dbReference type="GO" id="GO:0005829">
    <property type="term" value="C:cytosol"/>
    <property type="evidence" value="ECO:0007669"/>
    <property type="project" value="TreeGrafter"/>
</dbReference>
<protein>
    <submittedName>
        <fullName evidence="9">GHMP kinase</fullName>
    </submittedName>
</protein>
<keyword evidence="5" id="KW-0067">ATP-binding</keyword>
<keyword evidence="3" id="KW-0547">Nucleotide-binding</keyword>
<dbReference type="InterPro" id="IPR020568">
    <property type="entry name" value="Ribosomal_Su5_D2-typ_SF"/>
</dbReference>
<dbReference type="Gene3D" id="3.30.70.890">
    <property type="entry name" value="GHMP kinase, C-terminal domain"/>
    <property type="match status" value="1"/>
</dbReference>
<dbReference type="GO" id="GO:0004335">
    <property type="term" value="F:galactokinase activity"/>
    <property type="evidence" value="ECO:0007669"/>
    <property type="project" value="TreeGrafter"/>
</dbReference>
<feature type="domain" description="GHMP kinase C-terminal" evidence="7">
    <location>
        <begin position="328"/>
        <end position="396"/>
    </location>
</feature>
<comment type="caution">
    <text evidence="9">The sequence shown here is derived from an EMBL/GenBank/DDBJ whole genome shotgun (WGS) entry which is preliminary data.</text>
</comment>
<evidence type="ECO:0000259" key="8">
    <source>
        <dbReference type="Pfam" id="PF10509"/>
    </source>
</evidence>
<evidence type="ECO:0000256" key="1">
    <source>
        <dbReference type="ARBA" id="ARBA00006566"/>
    </source>
</evidence>
<dbReference type="PANTHER" id="PTHR10457">
    <property type="entry name" value="MEVALONATE KINASE/GALACTOKINASE"/>
    <property type="match status" value="1"/>
</dbReference>
<name>A0A7J2U0M2_9CREN</name>
<dbReference type="Pfam" id="PF10509">
    <property type="entry name" value="GalKase_gal_bdg"/>
    <property type="match status" value="1"/>
</dbReference>
<dbReference type="PRINTS" id="PR00959">
    <property type="entry name" value="MEVGALKINASE"/>
</dbReference>
<dbReference type="InterPro" id="IPR013750">
    <property type="entry name" value="GHMP_kinase_C_dom"/>
</dbReference>
<evidence type="ECO:0000259" key="7">
    <source>
        <dbReference type="Pfam" id="PF08544"/>
    </source>
</evidence>
<evidence type="ECO:0000256" key="3">
    <source>
        <dbReference type="ARBA" id="ARBA00022741"/>
    </source>
</evidence>
<dbReference type="PIRSF" id="PIRSF000530">
    <property type="entry name" value="Galactokinase"/>
    <property type="match status" value="1"/>
</dbReference>
<dbReference type="InterPro" id="IPR014721">
    <property type="entry name" value="Ribsml_uS5_D2-typ_fold_subgr"/>
</dbReference>
<dbReference type="PANTHER" id="PTHR10457:SF7">
    <property type="entry name" value="GALACTOKINASE-RELATED"/>
    <property type="match status" value="1"/>
</dbReference>
<proteinExistence type="inferred from homology"/>
<dbReference type="Pfam" id="PF00288">
    <property type="entry name" value="GHMP_kinases_N"/>
    <property type="match status" value="1"/>
</dbReference>
<sequence>MQPSFVAEEFQKIYRESPDVVCSAPGRLDFLNTHQDYKGLPVVAIGVNLRTYIALKRVRGTRIYVASGNLMDEGGEYVDEFDVSDLSLIEKPKWFGNYLRAATIALKQSGYKFGGFIGWIRSWVPIASGLGSSGTLLVAFISALNELYNLGLKTKDIAELAYIAEHDIMNIPCGRLDQYAAAYGHIAVIETIPPYNVETLELLEGVFVAIDSGIRHSTAEIHPQRQREIENGLKVLMESVPLNLKKLLGYRYWEPKWSSITLEMLQPYLMQLSEKARNRIIYTIKAHKSTILALNIMKGYRVTPADIAQVLELEIKKAQEIYDAGKLNIIGHVMTYQHMLLSKLYDVSLPELDNIVDTLLENGALGAKLSGAGLGGTVIALFRNETIAEEAIKKIISKGLGTRAWVLKVDGGVTKHSIASSTS</sequence>
<dbReference type="InterPro" id="IPR006203">
    <property type="entry name" value="GHMP_knse_ATP-bd_CS"/>
</dbReference>
<dbReference type="SUPFAM" id="SSF54211">
    <property type="entry name" value="Ribosomal protein S5 domain 2-like"/>
    <property type="match status" value="1"/>
</dbReference>
<evidence type="ECO:0000313" key="9">
    <source>
        <dbReference type="EMBL" id="HEM66321.1"/>
    </source>
</evidence>
<evidence type="ECO:0000256" key="2">
    <source>
        <dbReference type="ARBA" id="ARBA00022679"/>
    </source>
</evidence>
<dbReference type="AlphaFoldDB" id="A0A7J2U0M2"/>
<dbReference type="Pfam" id="PF08544">
    <property type="entry name" value="GHMP_kinases_C"/>
    <property type="match status" value="1"/>
</dbReference>
<dbReference type="GO" id="GO:0005524">
    <property type="term" value="F:ATP binding"/>
    <property type="evidence" value="ECO:0007669"/>
    <property type="project" value="UniProtKB-KW"/>
</dbReference>
<feature type="domain" description="GHMP kinase N-terminal" evidence="6">
    <location>
        <begin position="98"/>
        <end position="184"/>
    </location>
</feature>
<evidence type="ECO:0000256" key="4">
    <source>
        <dbReference type="ARBA" id="ARBA00022777"/>
    </source>
</evidence>
<dbReference type="Gene3D" id="3.30.230.10">
    <property type="match status" value="1"/>
</dbReference>
<dbReference type="EMBL" id="DSEU01000008">
    <property type="protein sequence ID" value="HEM66321.1"/>
    <property type="molecule type" value="Genomic_DNA"/>
</dbReference>
<comment type="similarity">
    <text evidence="1">Belongs to the GHMP kinase family. GalK subfamily.</text>
</comment>
<reference evidence="9" key="1">
    <citation type="journal article" date="2020" name="mSystems">
        <title>Genome- and Community-Level Interaction Insights into Carbon Utilization and Element Cycling Functions of Hydrothermarchaeota in Hydrothermal Sediment.</title>
        <authorList>
            <person name="Zhou Z."/>
            <person name="Liu Y."/>
            <person name="Xu W."/>
            <person name="Pan J."/>
            <person name="Luo Z.H."/>
            <person name="Li M."/>
        </authorList>
    </citation>
    <scope>NUCLEOTIDE SEQUENCE [LARGE SCALE GENOMIC DNA]</scope>
    <source>
        <strain evidence="9">SpSt-125</strain>
    </source>
</reference>
<keyword evidence="2" id="KW-0808">Transferase</keyword>
<dbReference type="InterPro" id="IPR006204">
    <property type="entry name" value="GHMP_kinase_N_dom"/>
</dbReference>
<evidence type="ECO:0000256" key="5">
    <source>
        <dbReference type="ARBA" id="ARBA00022840"/>
    </source>
</evidence>
<organism evidence="9">
    <name type="scientific">Ignisphaera aggregans</name>
    <dbReference type="NCBI Taxonomy" id="334771"/>
    <lineage>
        <taxon>Archaea</taxon>
        <taxon>Thermoproteota</taxon>
        <taxon>Thermoprotei</taxon>
        <taxon>Desulfurococcales</taxon>
        <taxon>Desulfurococcaceae</taxon>
        <taxon>Ignisphaera</taxon>
    </lineage>
</organism>
<dbReference type="InterPro" id="IPR019539">
    <property type="entry name" value="GalKase_N"/>
</dbReference>
<accession>A0A7J2U0M2</accession>
<dbReference type="SUPFAM" id="SSF55060">
    <property type="entry name" value="GHMP Kinase, C-terminal domain"/>
    <property type="match status" value="1"/>
</dbReference>
<gene>
    <name evidence="9" type="ORF">ENO26_01925</name>
</gene>